<dbReference type="VEuPathDB" id="TriTrypDB:TcCL_NonESM06081"/>
<dbReference type="VEuPathDB" id="TriTrypDB:Tc_MARK_5437"/>
<reference evidence="2 3" key="1">
    <citation type="journal article" date="2018" name="Microb. Genom.">
        <title>Expanding an expanded genome: long-read sequencing of Trypanosoma cruzi.</title>
        <authorList>
            <person name="Berna L."/>
            <person name="Rodriguez M."/>
            <person name="Chiribao M.L."/>
            <person name="Parodi-Talice A."/>
            <person name="Pita S."/>
            <person name="Rijo G."/>
            <person name="Alvarez-Valin F."/>
            <person name="Robello C."/>
        </authorList>
    </citation>
    <scope>NUCLEOTIDE SEQUENCE [LARGE SCALE GENOMIC DNA]</scope>
    <source>
        <strain evidence="2 3">Dm28c</strain>
    </source>
</reference>
<gene>
    <name evidence="2" type="ORF">C4B63_10g429</name>
</gene>
<evidence type="ECO:0000313" key="3">
    <source>
        <dbReference type="Proteomes" id="UP000246121"/>
    </source>
</evidence>
<dbReference type="EMBL" id="PRFA01000010">
    <property type="protein sequence ID" value="PWU99022.1"/>
    <property type="molecule type" value="Genomic_DNA"/>
</dbReference>
<dbReference type="Gene3D" id="3.40.50.300">
    <property type="entry name" value="P-loop containing nucleotide triphosphate hydrolases"/>
    <property type="match status" value="1"/>
</dbReference>
<dbReference type="VEuPathDB" id="TriTrypDB:BCY84_18235"/>
<feature type="region of interest" description="Disordered" evidence="1">
    <location>
        <begin position="245"/>
        <end position="265"/>
    </location>
</feature>
<dbReference type="VEuPathDB" id="TriTrypDB:TCDM_06650"/>
<dbReference type="VEuPathDB" id="TriTrypDB:TcG_01568"/>
<proteinExistence type="predicted"/>
<evidence type="ECO:0000313" key="2">
    <source>
        <dbReference type="EMBL" id="PWU99022.1"/>
    </source>
</evidence>
<dbReference type="VEuPathDB" id="TriTrypDB:C4B63_10g429"/>
<feature type="compositionally biased region" description="Polar residues" evidence="1">
    <location>
        <begin position="246"/>
        <end position="263"/>
    </location>
</feature>
<dbReference type="InterPro" id="IPR027417">
    <property type="entry name" value="P-loop_NTPase"/>
</dbReference>
<organism evidence="2 3">
    <name type="scientific">Trypanosoma cruzi</name>
    <dbReference type="NCBI Taxonomy" id="5693"/>
    <lineage>
        <taxon>Eukaryota</taxon>
        <taxon>Discoba</taxon>
        <taxon>Euglenozoa</taxon>
        <taxon>Kinetoplastea</taxon>
        <taxon>Metakinetoplastina</taxon>
        <taxon>Trypanosomatida</taxon>
        <taxon>Trypanosomatidae</taxon>
        <taxon>Trypanosoma</taxon>
        <taxon>Schizotrypanum</taxon>
    </lineage>
</organism>
<sequence>MDTHRWICVSGRDGVVRTRWGPCPVSCQVLFCGDKHIRSDANEGRCFSWMSTAFLDSAVEAPRFGYPGVVSLYAMQHTMDVEEEMCFDPAIHCFQGIWKHEDPLFFIHGLRQLMRLATERVARSYGYRVGGVLVDYGTLYRFLVEEAEAWECSEGRLEERRKTSPLDVFAGTIAEADIDHLFVLGSAWLCFKIAQRVHARVGGSRMKPFVMPSAFVCSNGSSVHLFLVEIPMDLLITDEEELANREAQSQRRGSSAAQPSFVDNSDGWRCRRSQVSRGWNTAFIPQFIGDNRKGQYKLRCTPMQLQDGIPCAASSPREADDLPYPTQA</sequence>
<dbReference type="VEuPathDB" id="TriTrypDB:TcCL_NonESM09149"/>
<dbReference type="Proteomes" id="UP000246121">
    <property type="component" value="Unassembled WGS sequence"/>
</dbReference>
<dbReference type="AlphaFoldDB" id="A0A2V2VUB5"/>
<dbReference type="VEuPathDB" id="TriTrypDB:TCDM_09618"/>
<dbReference type="VEuPathDB" id="TriTrypDB:ECC02_009022"/>
<dbReference type="VEuPathDB" id="TriTrypDB:TcBrA4_0128190"/>
<dbReference type="VEuPathDB" id="TriTrypDB:C3747_96g32"/>
<dbReference type="VEuPathDB" id="TriTrypDB:TCSYLVIO_004254"/>
<evidence type="ECO:0000256" key="1">
    <source>
        <dbReference type="SAM" id="MobiDB-lite"/>
    </source>
</evidence>
<protein>
    <submittedName>
        <fullName evidence="2">Uncharacterized protein</fullName>
    </submittedName>
</protein>
<name>A0A2V2VUB5_TRYCR</name>
<dbReference type="VEuPathDB" id="TriTrypDB:TcYC6_0051450"/>
<feature type="region of interest" description="Disordered" evidence="1">
    <location>
        <begin position="309"/>
        <end position="328"/>
    </location>
</feature>
<accession>A0A2V2VUB5</accession>
<comment type="caution">
    <text evidence="2">The sequence shown here is derived from an EMBL/GenBank/DDBJ whole genome shotgun (WGS) entry which is preliminary data.</text>
</comment>